<sequence length="157" mass="17299">MRQALNEGNDETIFAIVAALRGRPQTVDDGALAGLVGEWKCNMTKIGGVTPGVIYPPYRCEIRVEGDALVFEKQTGSQLTRGTLHRDGDRIVYLGTDYIRGSTPPAYEDLPSRIDPKSLEQFFPDAGLLEVTGPRQARIVLPKPYVESELNVLQLAR</sequence>
<reference evidence="2" key="1">
    <citation type="journal article" date="2019" name="Int. J. Syst. Evol. Microbiol.">
        <title>The Global Catalogue of Microorganisms (GCM) 10K type strain sequencing project: providing services to taxonomists for standard genome sequencing and annotation.</title>
        <authorList>
            <consortium name="The Broad Institute Genomics Platform"/>
            <consortium name="The Broad Institute Genome Sequencing Center for Infectious Disease"/>
            <person name="Wu L."/>
            <person name="Ma J."/>
        </authorList>
    </citation>
    <scope>NUCLEOTIDE SEQUENCE [LARGE SCALE GENOMIC DNA]</scope>
    <source>
        <strain evidence="2">CECT 8482</strain>
    </source>
</reference>
<evidence type="ECO:0000313" key="2">
    <source>
        <dbReference type="Proteomes" id="UP001243846"/>
    </source>
</evidence>
<dbReference type="Proteomes" id="UP001243846">
    <property type="component" value="Unassembled WGS sequence"/>
</dbReference>
<dbReference type="Pfam" id="PF16233">
    <property type="entry name" value="DUF4893"/>
    <property type="match status" value="1"/>
</dbReference>
<name>A0ABT8D3L6_9RHOB</name>
<dbReference type="EMBL" id="JAUFRC010000001">
    <property type="protein sequence ID" value="MDN3711373.1"/>
    <property type="molecule type" value="Genomic_DNA"/>
</dbReference>
<gene>
    <name evidence="1" type="ORF">QWZ10_05195</name>
</gene>
<organism evidence="1 2">
    <name type="scientific">Paracoccus cavernae</name>
    <dbReference type="NCBI Taxonomy" id="1571207"/>
    <lineage>
        <taxon>Bacteria</taxon>
        <taxon>Pseudomonadati</taxon>
        <taxon>Pseudomonadota</taxon>
        <taxon>Alphaproteobacteria</taxon>
        <taxon>Rhodobacterales</taxon>
        <taxon>Paracoccaceae</taxon>
        <taxon>Paracoccus</taxon>
    </lineage>
</organism>
<keyword evidence="2" id="KW-1185">Reference proteome</keyword>
<protein>
    <submittedName>
        <fullName evidence="1">DUF4893 domain-containing protein</fullName>
    </submittedName>
</protein>
<proteinExistence type="predicted"/>
<evidence type="ECO:0000313" key="1">
    <source>
        <dbReference type="EMBL" id="MDN3711373.1"/>
    </source>
</evidence>
<comment type="caution">
    <text evidence="1">The sequence shown here is derived from an EMBL/GenBank/DDBJ whole genome shotgun (WGS) entry which is preliminary data.</text>
</comment>
<accession>A0ABT8D3L6</accession>
<dbReference type="InterPro" id="IPR032609">
    <property type="entry name" value="DUF4893"/>
</dbReference>